<feature type="domain" description="Peptidase S54 rhomboid" evidence="6">
    <location>
        <begin position="36"/>
        <end position="175"/>
    </location>
</feature>
<evidence type="ECO:0000256" key="3">
    <source>
        <dbReference type="ARBA" id="ARBA00022989"/>
    </source>
</evidence>
<feature type="transmembrane region" description="Helical" evidence="5">
    <location>
        <begin position="48"/>
        <end position="68"/>
    </location>
</feature>
<feature type="transmembrane region" description="Helical" evidence="5">
    <location>
        <begin position="148"/>
        <end position="176"/>
    </location>
</feature>
<dbReference type="AlphaFoldDB" id="A0A377HL65"/>
<evidence type="ECO:0000313" key="8">
    <source>
        <dbReference type="Proteomes" id="UP000254512"/>
    </source>
</evidence>
<keyword evidence="2 5" id="KW-0812">Transmembrane</keyword>
<dbReference type="RefSeq" id="WP_005506427.1">
    <property type="nucleotide sequence ID" value="NZ_CP014056.2"/>
</dbReference>
<dbReference type="InterPro" id="IPR023826">
    <property type="entry name" value="Rhom-like_SP_proteobac"/>
</dbReference>
<dbReference type="EMBL" id="UGHD01000002">
    <property type="protein sequence ID" value="STO56929.1"/>
    <property type="molecule type" value="Genomic_DNA"/>
</dbReference>
<feature type="transmembrane region" description="Helical" evidence="5">
    <location>
        <begin position="100"/>
        <end position="116"/>
    </location>
</feature>
<protein>
    <submittedName>
        <fullName evidence="7">Rhombosortase</fullName>
    </submittedName>
</protein>
<dbReference type="NCBIfam" id="TIGR03902">
    <property type="entry name" value="rhom_GG_sort"/>
    <property type="match status" value="1"/>
</dbReference>
<proteinExistence type="predicted"/>
<feature type="transmembrane region" description="Helical" evidence="5">
    <location>
        <begin position="123"/>
        <end position="142"/>
    </location>
</feature>
<evidence type="ECO:0000256" key="2">
    <source>
        <dbReference type="ARBA" id="ARBA00022692"/>
    </source>
</evidence>
<evidence type="ECO:0000256" key="4">
    <source>
        <dbReference type="ARBA" id="ARBA00023136"/>
    </source>
</evidence>
<dbReference type="PANTHER" id="PTHR43731:SF16">
    <property type="entry name" value="RHOMBOSORTASE"/>
    <property type="match status" value="1"/>
</dbReference>
<dbReference type="InterPro" id="IPR022764">
    <property type="entry name" value="Peptidase_S54_rhomboid_dom"/>
</dbReference>
<organism evidence="7 8">
    <name type="scientific">Grimontia hollisae</name>
    <name type="common">Vibrio hollisae</name>
    <dbReference type="NCBI Taxonomy" id="673"/>
    <lineage>
        <taxon>Bacteria</taxon>
        <taxon>Pseudomonadati</taxon>
        <taxon>Pseudomonadota</taxon>
        <taxon>Gammaproteobacteria</taxon>
        <taxon>Vibrionales</taxon>
        <taxon>Vibrionaceae</taxon>
        <taxon>Grimontia</taxon>
    </lineage>
</organism>
<sequence length="187" mass="20488">MTQLRLVGVLAITLLIAQIPALHQLMVWDRSDILVGQWWRIVTGNLTHTNAVHLAMNLAGLVGLVFILRPYYASRSLIPMIGVMMAVIGGVMFFAPFDRYAGFSGVLHGLFVWGILRDIQHKVPLGWLLLTVVLAKLGYDAYSGGDAITAHLIGASVAYQAHWAGALVGVVFALIWKEDPGKNEERT</sequence>
<dbReference type="STRING" id="673.AL542_04730"/>
<feature type="transmembrane region" description="Helical" evidence="5">
    <location>
        <begin position="77"/>
        <end position="94"/>
    </location>
</feature>
<reference evidence="7 8" key="1">
    <citation type="submission" date="2018-06" db="EMBL/GenBank/DDBJ databases">
        <authorList>
            <consortium name="Pathogen Informatics"/>
            <person name="Doyle S."/>
        </authorList>
    </citation>
    <scope>NUCLEOTIDE SEQUENCE [LARGE SCALE GENOMIC DNA]</scope>
    <source>
        <strain evidence="7 8">NCTC11645</strain>
    </source>
</reference>
<dbReference type="PANTHER" id="PTHR43731">
    <property type="entry name" value="RHOMBOID PROTEASE"/>
    <property type="match status" value="1"/>
</dbReference>
<keyword evidence="3 5" id="KW-1133">Transmembrane helix</keyword>
<dbReference type="Gene3D" id="1.20.1540.10">
    <property type="entry name" value="Rhomboid-like"/>
    <property type="match status" value="1"/>
</dbReference>
<dbReference type="InterPro" id="IPR050925">
    <property type="entry name" value="Rhomboid_protease_S54"/>
</dbReference>
<gene>
    <name evidence="7" type="ORF">NCTC11645_01305</name>
</gene>
<name>A0A377HL65_GRIHO</name>
<dbReference type="InterPro" id="IPR035952">
    <property type="entry name" value="Rhomboid-like_sf"/>
</dbReference>
<dbReference type="SUPFAM" id="SSF144091">
    <property type="entry name" value="Rhomboid-like"/>
    <property type="match status" value="1"/>
</dbReference>
<evidence type="ECO:0000256" key="1">
    <source>
        <dbReference type="ARBA" id="ARBA00004141"/>
    </source>
</evidence>
<comment type="subcellular location">
    <subcellularLocation>
        <location evidence="1">Membrane</location>
        <topology evidence="1">Multi-pass membrane protein</topology>
    </subcellularLocation>
</comment>
<keyword evidence="4 5" id="KW-0472">Membrane</keyword>
<dbReference type="GeneID" id="58895200"/>
<evidence type="ECO:0000256" key="5">
    <source>
        <dbReference type="SAM" id="Phobius"/>
    </source>
</evidence>
<dbReference type="KEGG" id="gho:AL542_04730"/>
<dbReference type="Pfam" id="PF01694">
    <property type="entry name" value="Rhomboid"/>
    <property type="match status" value="1"/>
</dbReference>
<evidence type="ECO:0000313" key="7">
    <source>
        <dbReference type="EMBL" id="STO56929.1"/>
    </source>
</evidence>
<dbReference type="Proteomes" id="UP000254512">
    <property type="component" value="Unassembled WGS sequence"/>
</dbReference>
<evidence type="ECO:0000259" key="6">
    <source>
        <dbReference type="Pfam" id="PF01694"/>
    </source>
</evidence>
<accession>A0A377HL65</accession>
<dbReference type="GO" id="GO:0004252">
    <property type="term" value="F:serine-type endopeptidase activity"/>
    <property type="evidence" value="ECO:0007669"/>
    <property type="project" value="InterPro"/>
</dbReference>
<dbReference type="GO" id="GO:0016020">
    <property type="term" value="C:membrane"/>
    <property type="evidence" value="ECO:0007669"/>
    <property type="project" value="UniProtKB-SubCell"/>
</dbReference>